<dbReference type="SUPFAM" id="SSF52058">
    <property type="entry name" value="L domain-like"/>
    <property type="match status" value="1"/>
</dbReference>
<feature type="chain" id="PRO_5026791432" evidence="5">
    <location>
        <begin position="20"/>
        <end position="390"/>
    </location>
</feature>
<evidence type="ECO:0000256" key="4">
    <source>
        <dbReference type="SAM" id="Phobius"/>
    </source>
</evidence>
<dbReference type="InterPro" id="IPR001611">
    <property type="entry name" value="Leu-rich_rpt"/>
</dbReference>
<name>A0A6M2DUV4_XENCH</name>
<dbReference type="PANTHER" id="PTHR24364">
    <property type="entry name" value="LP06937P"/>
    <property type="match status" value="1"/>
</dbReference>
<dbReference type="PROSITE" id="PS51450">
    <property type="entry name" value="LRR"/>
    <property type="match status" value="1"/>
</dbReference>
<accession>A0A6M2DUV4</accession>
<dbReference type="InterPro" id="IPR052286">
    <property type="entry name" value="Wnt_signaling_inhibitor"/>
</dbReference>
<evidence type="ECO:0000256" key="2">
    <source>
        <dbReference type="ARBA" id="ARBA00022729"/>
    </source>
</evidence>
<dbReference type="InterPro" id="IPR032675">
    <property type="entry name" value="LRR_dom_sf"/>
</dbReference>
<organism evidence="7">
    <name type="scientific">Xenopsylla cheopis</name>
    <name type="common">Oriental rat flea</name>
    <name type="synonym">Pulex cheopis</name>
    <dbReference type="NCBI Taxonomy" id="163159"/>
    <lineage>
        <taxon>Eukaryota</taxon>
        <taxon>Metazoa</taxon>
        <taxon>Ecdysozoa</taxon>
        <taxon>Arthropoda</taxon>
        <taxon>Hexapoda</taxon>
        <taxon>Insecta</taxon>
        <taxon>Pterygota</taxon>
        <taxon>Neoptera</taxon>
        <taxon>Endopterygota</taxon>
        <taxon>Siphonaptera</taxon>
        <taxon>Pulicidae</taxon>
        <taxon>Xenopsyllinae</taxon>
        <taxon>Xenopsylla</taxon>
    </lineage>
</organism>
<evidence type="ECO:0000256" key="1">
    <source>
        <dbReference type="ARBA" id="ARBA00022614"/>
    </source>
</evidence>
<reference evidence="7" key="1">
    <citation type="submission" date="2020-03" db="EMBL/GenBank/DDBJ databases">
        <title>Transcriptomic Profiling of the Digestive Tract of the Rat Flea, Xenopsylla cheopis, Following Blood Feeding and Infection with Yersinia pestis.</title>
        <authorList>
            <person name="Bland D.M."/>
            <person name="Martens C.A."/>
            <person name="Virtaneva K."/>
            <person name="Kanakabandi K."/>
            <person name="Long D."/>
            <person name="Rosenke R."/>
            <person name="Saturday G.A."/>
            <person name="Hoyt F.H."/>
            <person name="Bruno D.P."/>
            <person name="Ribeiro J.M.C."/>
            <person name="Hinnebusch J."/>
        </authorList>
    </citation>
    <scope>NUCLEOTIDE SEQUENCE</scope>
</reference>
<dbReference type="GO" id="GO:0071944">
    <property type="term" value="C:cell periphery"/>
    <property type="evidence" value="ECO:0007669"/>
    <property type="project" value="UniProtKB-ARBA"/>
</dbReference>
<feature type="domain" description="LRRCT" evidence="6">
    <location>
        <begin position="272"/>
        <end position="322"/>
    </location>
</feature>
<evidence type="ECO:0000259" key="6">
    <source>
        <dbReference type="SMART" id="SM00082"/>
    </source>
</evidence>
<evidence type="ECO:0000313" key="7">
    <source>
        <dbReference type="EMBL" id="NOV50135.1"/>
    </source>
</evidence>
<dbReference type="InterPro" id="IPR000483">
    <property type="entry name" value="Cys-rich_flank_reg_C"/>
</dbReference>
<protein>
    <submittedName>
        <fullName evidence="7">Putative leucine-rich transmembrane protein</fullName>
    </submittedName>
</protein>
<dbReference type="Gene3D" id="3.80.10.10">
    <property type="entry name" value="Ribonuclease Inhibitor"/>
    <property type="match status" value="1"/>
</dbReference>
<keyword evidence="4" id="KW-1133">Transmembrane helix</keyword>
<keyword evidence="3" id="KW-0677">Repeat</keyword>
<feature type="transmembrane region" description="Helical" evidence="4">
    <location>
        <begin position="337"/>
        <end position="357"/>
    </location>
</feature>
<evidence type="ECO:0000256" key="3">
    <source>
        <dbReference type="ARBA" id="ARBA00022737"/>
    </source>
</evidence>
<sequence length="390" mass="44568">MANAIYVVFLLICLHRTSASDGGCGNLFKGKCICGMTTYGDREQYVVNCTNTDFKDTTVLENLPEATEVLIFTGNNIPELPWNVFGALTDLEHLRIVDMSNNRIKDIPGKAYHHVKNVQRLILNHNELSISPDADDDNHHHPRVFSNFINLMELHLTNAFADNTDAELANDLHNIFVNSNLTHLRKLHLEQNEIANFGDKRVFCDLPNLRDLHLGDNLLTEIDFNVLCLKNLRFLDLERNKIEFFKKRDLYVLDQVNAPGREETLVIDVSGNPFRCDCVVSEFYSWLFRTNVTVRNKELLKCHRVQKHGGETLLSLPVEKCRKVQTVVHDTSKMSTVTFMLIILIVILSGLVVALAYMSRDKLKLAFTPVIETVSKKVQYTTIRNNEQEV</sequence>
<keyword evidence="1" id="KW-0433">Leucine-rich repeat</keyword>
<keyword evidence="4 7" id="KW-0812">Transmembrane</keyword>
<dbReference type="AlphaFoldDB" id="A0A6M2DUV4"/>
<dbReference type="Pfam" id="PF13855">
    <property type="entry name" value="LRR_8"/>
    <property type="match status" value="1"/>
</dbReference>
<evidence type="ECO:0000256" key="5">
    <source>
        <dbReference type="SAM" id="SignalP"/>
    </source>
</evidence>
<keyword evidence="4" id="KW-0472">Membrane</keyword>
<dbReference type="SMART" id="SM00082">
    <property type="entry name" value="LRRCT"/>
    <property type="match status" value="1"/>
</dbReference>
<dbReference type="EMBL" id="GIIL01006409">
    <property type="protein sequence ID" value="NOV50135.1"/>
    <property type="molecule type" value="Transcribed_RNA"/>
</dbReference>
<dbReference type="PANTHER" id="PTHR24364:SF18">
    <property type="entry name" value="LP06937P"/>
    <property type="match status" value="1"/>
</dbReference>
<proteinExistence type="predicted"/>
<dbReference type="SMART" id="SM00369">
    <property type="entry name" value="LRR_TYP"/>
    <property type="match status" value="5"/>
</dbReference>
<dbReference type="InterPro" id="IPR003591">
    <property type="entry name" value="Leu-rich_rpt_typical-subtyp"/>
</dbReference>
<dbReference type="GO" id="GO:0016020">
    <property type="term" value="C:membrane"/>
    <property type="evidence" value="ECO:0007669"/>
    <property type="project" value="TreeGrafter"/>
</dbReference>
<keyword evidence="2 5" id="KW-0732">Signal</keyword>
<feature type="signal peptide" evidence="5">
    <location>
        <begin position="1"/>
        <end position="19"/>
    </location>
</feature>